<dbReference type="InterPro" id="IPR044068">
    <property type="entry name" value="CB"/>
</dbReference>
<dbReference type="InterPro" id="IPR038488">
    <property type="entry name" value="Integrase_DNA-bd_sf"/>
</dbReference>
<dbReference type="PROSITE" id="PS51900">
    <property type="entry name" value="CB"/>
    <property type="match status" value="1"/>
</dbReference>
<organism evidence="8 9">
    <name type="scientific">Methylobacterium iners</name>
    <dbReference type="NCBI Taxonomy" id="418707"/>
    <lineage>
        <taxon>Bacteria</taxon>
        <taxon>Pseudomonadati</taxon>
        <taxon>Pseudomonadota</taxon>
        <taxon>Alphaproteobacteria</taxon>
        <taxon>Hyphomicrobiales</taxon>
        <taxon>Methylobacteriaceae</taxon>
        <taxon>Methylobacterium</taxon>
    </lineage>
</organism>
<dbReference type="PANTHER" id="PTHR30629:SF2">
    <property type="entry name" value="PROPHAGE INTEGRASE INTS-RELATED"/>
    <property type="match status" value="1"/>
</dbReference>
<evidence type="ECO:0000259" key="7">
    <source>
        <dbReference type="PROSITE" id="PS51900"/>
    </source>
</evidence>
<dbReference type="InterPro" id="IPR025166">
    <property type="entry name" value="Integrase_DNA_bind_dom"/>
</dbReference>
<accession>A0ABQ4S3A0</accession>
<name>A0ABQ4S3A0_9HYPH</name>
<gene>
    <name evidence="8" type="primary">xerC_8</name>
    <name evidence="8" type="ORF">OCOJLMKI_3508</name>
</gene>
<dbReference type="PANTHER" id="PTHR30629">
    <property type="entry name" value="PROPHAGE INTEGRASE"/>
    <property type="match status" value="1"/>
</dbReference>
<evidence type="ECO:0000313" key="9">
    <source>
        <dbReference type="Proteomes" id="UP001055125"/>
    </source>
</evidence>
<dbReference type="InterPro" id="IPR013762">
    <property type="entry name" value="Integrase-like_cat_sf"/>
</dbReference>
<dbReference type="Gene3D" id="1.10.150.130">
    <property type="match status" value="1"/>
</dbReference>
<dbReference type="InterPro" id="IPR002104">
    <property type="entry name" value="Integrase_catalytic"/>
</dbReference>
<dbReference type="InterPro" id="IPR011010">
    <property type="entry name" value="DNA_brk_join_enz"/>
</dbReference>
<dbReference type="InterPro" id="IPR050808">
    <property type="entry name" value="Phage_Integrase"/>
</dbReference>
<evidence type="ECO:0000256" key="2">
    <source>
        <dbReference type="ARBA" id="ARBA00022908"/>
    </source>
</evidence>
<keyword evidence="2" id="KW-0229">DNA integration</keyword>
<dbReference type="SUPFAM" id="SSF56349">
    <property type="entry name" value="DNA breaking-rejoining enzymes"/>
    <property type="match status" value="1"/>
</dbReference>
<comment type="caution">
    <text evidence="8">The sequence shown here is derived from an EMBL/GenBank/DDBJ whole genome shotgun (WGS) entry which is preliminary data.</text>
</comment>
<comment type="similarity">
    <text evidence="1">Belongs to the 'phage' integrase family.</text>
</comment>
<evidence type="ECO:0000256" key="4">
    <source>
        <dbReference type="ARBA" id="ARBA00023172"/>
    </source>
</evidence>
<keyword evidence="9" id="KW-1185">Reference proteome</keyword>
<dbReference type="Pfam" id="PF00589">
    <property type="entry name" value="Phage_integrase"/>
    <property type="match status" value="1"/>
</dbReference>
<keyword evidence="3 5" id="KW-0238">DNA-binding</keyword>
<feature type="domain" description="Tyr recombinase" evidence="6">
    <location>
        <begin position="204"/>
        <end position="376"/>
    </location>
</feature>
<proteinExistence type="inferred from homology"/>
<evidence type="ECO:0000256" key="5">
    <source>
        <dbReference type="PROSITE-ProRule" id="PRU01248"/>
    </source>
</evidence>
<dbReference type="Gene3D" id="3.30.160.390">
    <property type="entry name" value="Integrase, DNA-binding domain"/>
    <property type="match status" value="1"/>
</dbReference>
<dbReference type="RefSeq" id="WP_238245400.1">
    <property type="nucleotide sequence ID" value="NZ_BPQP01000058.1"/>
</dbReference>
<dbReference type="Pfam" id="PF13356">
    <property type="entry name" value="Arm-DNA-bind_3"/>
    <property type="match status" value="1"/>
</dbReference>
<dbReference type="EMBL" id="BPQP01000058">
    <property type="protein sequence ID" value="GJD96288.1"/>
    <property type="molecule type" value="Genomic_DNA"/>
</dbReference>
<reference evidence="8" key="2">
    <citation type="submission" date="2021-08" db="EMBL/GenBank/DDBJ databases">
        <authorList>
            <person name="Tani A."/>
            <person name="Ola A."/>
            <person name="Ogura Y."/>
            <person name="Katsura K."/>
            <person name="Hayashi T."/>
        </authorList>
    </citation>
    <scope>NUCLEOTIDE SEQUENCE</scope>
    <source>
        <strain evidence="8">DSM 19015</strain>
    </source>
</reference>
<dbReference type="InterPro" id="IPR010998">
    <property type="entry name" value="Integrase_recombinase_N"/>
</dbReference>
<feature type="domain" description="Core-binding (CB)" evidence="7">
    <location>
        <begin position="102"/>
        <end position="182"/>
    </location>
</feature>
<evidence type="ECO:0000259" key="6">
    <source>
        <dbReference type="PROSITE" id="PS51898"/>
    </source>
</evidence>
<dbReference type="PROSITE" id="PS51898">
    <property type="entry name" value="TYR_RECOMBINASE"/>
    <property type="match status" value="1"/>
</dbReference>
<protein>
    <submittedName>
        <fullName evidence="8">Tyrosine recombinase XerC</fullName>
    </submittedName>
</protein>
<dbReference type="Proteomes" id="UP001055125">
    <property type="component" value="Unassembled WGS sequence"/>
</dbReference>
<evidence type="ECO:0000256" key="1">
    <source>
        <dbReference type="ARBA" id="ARBA00008857"/>
    </source>
</evidence>
<evidence type="ECO:0000256" key="3">
    <source>
        <dbReference type="ARBA" id="ARBA00023125"/>
    </source>
</evidence>
<reference evidence="8" key="1">
    <citation type="journal article" date="2021" name="Front. Microbiol.">
        <title>Comprehensive Comparative Genomics and Phenotyping of Methylobacterium Species.</title>
        <authorList>
            <person name="Alessa O."/>
            <person name="Ogura Y."/>
            <person name="Fujitani Y."/>
            <person name="Takami H."/>
            <person name="Hayashi T."/>
            <person name="Sahin N."/>
            <person name="Tani A."/>
        </authorList>
    </citation>
    <scope>NUCLEOTIDE SEQUENCE</scope>
    <source>
        <strain evidence="8">DSM 19015</strain>
    </source>
</reference>
<evidence type="ECO:0000313" key="8">
    <source>
        <dbReference type="EMBL" id="GJD96288.1"/>
    </source>
</evidence>
<keyword evidence="4" id="KW-0233">DNA recombination</keyword>
<dbReference type="Gene3D" id="1.10.443.10">
    <property type="entry name" value="Intergrase catalytic core"/>
    <property type="match status" value="1"/>
</dbReference>
<sequence>MRRFKFTATTLSRYLVTPENGCGQAVVWDNETRGLGAYRGKTGHGSFFVHYRVSGRQRKVTLGRVDEIAVADARARAVEIMVAACQGRDIVEEQQAAERARLTLADAFAEYMKALARKEASPKTVALNEHNWRKMLAPHAKRELRSLTRREVRSWHEGWGSIGPTAANQGARLLRAIYNYADKRLADDLPANPCVAVEFFAERGTRRVLSWEDLPRWWKRVLTLENPVRQSYWKLLLFTGLRMSDAATIRWGDVRGDVLNQPNPKGGRSRAYDLPLTQQLRAILGEARKATEQLHPGSPWVFPADSACGHVRNMRELKAFPCVWPHDLRRTYATACAEAGVDPYTIKLLLNHAMDNTDVTSRYVRPSPGHVAGAAQRVSDFLATRVEGAPASTNIVRLSSVSTSVVSAA</sequence>